<dbReference type="CDD" id="cd14832">
    <property type="entry name" value="AP4_sigma"/>
    <property type="match status" value="1"/>
</dbReference>
<dbReference type="InterPro" id="IPR016635">
    <property type="entry name" value="AP_complex_ssu"/>
</dbReference>
<name>A0ABN8NZ13_9CNID</name>
<gene>
    <name evidence="9" type="ORF">PLOB_00029514</name>
</gene>
<keyword evidence="5 6" id="KW-0472">Membrane</keyword>
<keyword evidence="3 6" id="KW-0813">Transport</keyword>
<keyword evidence="10" id="KW-1185">Reference proteome</keyword>
<protein>
    <recommendedName>
        <fullName evidence="6">AP complex subunit sigma</fullName>
    </recommendedName>
</protein>
<feature type="transmembrane region" description="Helical" evidence="7">
    <location>
        <begin position="94"/>
        <end position="118"/>
    </location>
</feature>
<dbReference type="InterPro" id="IPR022775">
    <property type="entry name" value="AP_mu_sigma_su"/>
</dbReference>
<dbReference type="Gene3D" id="3.30.450.60">
    <property type="match status" value="1"/>
</dbReference>
<dbReference type="SUPFAM" id="SSF64356">
    <property type="entry name" value="SNARE-like"/>
    <property type="match status" value="1"/>
</dbReference>
<dbReference type="PIRSF" id="PIRSF015588">
    <property type="entry name" value="AP_complex_sigma"/>
    <property type="match status" value="1"/>
</dbReference>
<comment type="caution">
    <text evidence="9">The sequence shown here is derived from an EMBL/GenBank/DDBJ whole genome shotgun (WGS) entry which is preliminary data.</text>
</comment>
<dbReference type="EMBL" id="CALNXK010000037">
    <property type="protein sequence ID" value="CAH3122723.1"/>
    <property type="molecule type" value="Genomic_DNA"/>
</dbReference>
<evidence type="ECO:0000256" key="4">
    <source>
        <dbReference type="ARBA" id="ARBA00022927"/>
    </source>
</evidence>
<comment type="subcellular location">
    <subcellularLocation>
        <location evidence="1">Endomembrane system</location>
    </subcellularLocation>
</comment>
<comment type="similarity">
    <text evidence="2 6">Belongs to the adaptor complexes small subunit family.</text>
</comment>
<evidence type="ECO:0000256" key="3">
    <source>
        <dbReference type="ARBA" id="ARBA00022448"/>
    </source>
</evidence>
<dbReference type="Proteomes" id="UP001159405">
    <property type="component" value="Unassembled WGS sequence"/>
</dbReference>
<keyword evidence="4 6" id="KW-0653">Protein transport</keyword>
<keyword evidence="7" id="KW-1133">Transmembrane helix</keyword>
<keyword evidence="7" id="KW-0812">Transmembrane</keyword>
<evidence type="ECO:0000313" key="9">
    <source>
        <dbReference type="EMBL" id="CAH3122723.1"/>
    </source>
</evidence>
<evidence type="ECO:0000256" key="7">
    <source>
        <dbReference type="SAM" id="Phobius"/>
    </source>
</evidence>
<feature type="domain" description="AP complex mu/sigma subunit" evidence="8">
    <location>
        <begin position="1"/>
        <end position="100"/>
    </location>
</feature>
<dbReference type="Pfam" id="PF01217">
    <property type="entry name" value="Clat_adaptor_s"/>
    <property type="match status" value="2"/>
</dbReference>
<evidence type="ECO:0000256" key="1">
    <source>
        <dbReference type="ARBA" id="ARBA00004308"/>
    </source>
</evidence>
<evidence type="ECO:0000256" key="6">
    <source>
        <dbReference type="PIRNR" id="PIRNR015588"/>
    </source>
</evidence>
<organism evidence="9 10">
    <name type="scientific">Porites lobata</name>
    <dbReference type="NCBI Taxonomy" id="104759"/>
    <lineage>
        <taxon>Eukaryota</taxon>
        <taxon>Metazoa</taxon>
        <taxon>Cnidaria</taxon>
        <taxon>Anthozoa</taxon>
        <taxon>Hexacorallia</taxon>
        <taxon>Scleractinia</taxon>
        <taxon>Fungiina</taxon>
        <taxon>Poritidae</taxon>
        <taxon>Porites</taxon>
    </lineage>
</organism>
<evidence type="ECO:0000313" key="10">
    <source>
        <dbReference type="Proteomes" id="UP001159405"/>
    </source>
</evidence>
<dbReference type="PANTHER" id="PTHR11753">
    <property type="entry name" value="ADAPTOR COMPLEXES SMALL SUBUNIT FAMILY"/>
    <property type="match status" value="1"/>
</dbReference>
<evidence type="ECO:0000259" key="8">
    <source>
        <dbReference type="Pfam" id="PF01217"/>
    </source>
</evidence>
<evidence type="ECO:0000256" key="5">
    <source>
        <dbReference type="ARBA" id="ARBA00023136"/>
    </source>
</evidence>
<accession>A0ABN8NZ13</accession>
<sequence length="165" mass="19344">MLKFLLLVNKQGHTRVSQYYEYLELKERTTMEAEITRKCLTRNDGQCPFFEFENFKVIYKRYASLFFIVGVDSEENELAILEFIHNLVETLDRYFSSVVSVIAFYLLLFNPFTVLPFLDLPVLKIMFNLDKVHMILDEMIMNGQIVETNKNRILAPVAVLDKAAK</sequence>
<dbReference type="InterPro" id="IPR011012">
    <property type="entry name" value="Longin-like_dom_sf"/>
</dbReference>
<feature type="domain" description="AP complex mu/sigma subunit" evidence="8">
    <location>
        <begin position="123"/>
        <end position="163"/>
    </location>
</feature>
<proteinExistence type="inferred from homology"/>
<evidence type="ECO:0000256" key="2">
    <source>
        <dbReference type="ARBA" id="ARBA00006972"/>
    </source>
</evidence>
<reference evidence="9 10" key="1">
    <citation type="submission" date="2022-05" db="EMBL/GenBank/DDBJ databases">
        <authorList>
            <consortium name="Genoscope - CEA"/>
            <person name="William W."/>
        </authorList>
    </citation>
    <scope>NUCLEOTIDE SEQUENCE [LARGE SCALE GENOMIC DNA]</scope>
</reference>